<accession>A0ABN9T899</accession>
<evidence type="ECO:0000256" key="2">
    <source>
        <dbReference type="SAM" id="SignalP"/>
    </source>
</evidence>
<keyword evidence="4" id="KW-1185">Reference proteome</keyword>
<gene>
    <name evidence="3" type="ORF">PCOR1329_LOCUS36514</name>
</gene>
<feature type="signal peptide" evidence="2">
    <location>
        <begin position="1"/>
        <end position="35"/>
    </location>
</feature>
<protein>
    <submittedName>
        <fullName evidence="3">Uncharacterized protein</fullName>
    </submittedName>
</protein>
<dbReference type="EMBL" id="CAUYUJ010014441">
    <property type="protein sequence ID" value="CAK0841259.1"/>
    <property type="molecule type" value="Genomic_DNA"/>
</dbReference>
<dbReference type="Proteomes" id="UP001189429">
    <property type="component" value="Unassembled WGS sequence"/>
</dbReference>
<evidence type="ECO:0000313" key="4">
    <source>
        <dbReference type="Proteomes" id="UP001189429"/>
    </source>
</evidence>
<feature type="region of interest" description="Disordered" evidence="1">
    <location>
        <begin position="70"/>
        <end position="91"/>
    </location>
</feature>
<organism evidence="3 4">
    <name type="scientific">Prorocentrum cordatum</name>
    <dbReference type="NCBI Taxonomy" id="2364126"/>
    <lineage>
        <taxon>Eukaryota</taxon>
        <taxon>Sar</taxon>
        <taxon>Alveolata</taxon>
        <taxon>Dinophyceae</taxon>
        <taxon>Prorocentrales</taxon>
        <taxon>Prorocentraceae</taxon>
        <taxon>Prorocentrum</taxon>
    </lineage>
</organism>
<sequence length="206" mass="23167">MCCWALHNLFSVPFLGVQNLLRMPNLLLLCRTGLARVAPRASVRAVVRGSSWARDCWRTRPSVVHRHVRDPQQPAALEVPGDGPEEATGDPDELMEHKLQAWRTIWTDPQASREDLCKGMQLLLQHARGHPISELEDDCIMRVVSRMAPNKARGVDVLSPIDIQRLPTEGQQQFGDVLREAERVGSRPVQLLLGPRLLERLCRGPS</sequence>
<proteinExistence type="predicted"/>
<feature type="chain" id="PRO_5046021507" evidence="2">
    <location>
        <begin position="36"/>
        <end position="206"/>
    </location>
</feature>
<keyword evidence="2" id="KW-0732">Signal</keyword>
<evidence type="ECO:0000256" key="1">
    <source>
        <dbReference type="SAM" id="MobiDB-lite"/>
    </source>
</evidence>
<reference evidence="3" key="1">
    <citation type="submission" date="2023-10" db="EMBL/GenBank/DDBJ databases">
        <authorList>
            <person name="Chen Y."/>
            <person name="Shah S."/>
            <person name="Dougan E. K."/>
            <person name="Thang M."/>
            <person name="Chan C."/>
        </authorList>
    </citation>
    <scope>NUCLEOTIDE SEQUENCE [LARGE SCALE GENOMIC DNA]</scope>
</reference>
<comment type="caution">
    <text evidence="3">The sequence shown here is derived from an EMBL/GenBank/DDBJ whole genome shotgun (WGS) entry which is preliminary data.</text>
</comment>
<name>A0ABN9T899_9DINO</name>
<evidence type="ECO:0000313" key="3">
    <source>
        <dbReference type="EMBL" id="CAK0841259.1"/>
    </source>
</evidence>